<accession>A0A820IFF3</accession>
<sequence>ELQDRIQVLTTERNDYQSITKTTAERMKEIENAKQNVEERFKQLENDKTRVDNDKSTFEQKLKQTEGARRDLHDKNREHEENLIDLLHDKETLELKIIDLEESARKWAQKFVETTDKQKLIQTNHEKLLSNLKRQHKFSILTYCINQMHDGIDRMKNKELSGEKNT</sequence>
<evidence type="ECO:0000313" key="3">
    <source>
        <dbReference type="Proteomes" id="UP000663868"/>
    </source>
</evidence>
<gene>
    <name evidence="2" type="ORF">KXQ929_LOCUS45990</name>
</gene>
<evidence type="ECO:0000256" key="1">
    <source>
        <dbReference type="SAM" id="Coils"/>
    </source>
</evidence>
<keyword evidence="1" id="KW-0175">Coiled coil</keyword>
<comment type="caution">
    <text evidence="2">The sequence shown here is derived from an EMBL/GenBank/DDBJ whole genome shotgun (WGS) entry which is preliminary data.</text>
</comment>
<feature type="non-terminal residue" evidence="2">
    <location>
        <position position="1"/>
    </location>
</feature>
<dbReference type="EMBL" id="CAJOBB010014826">
    <property type="protein sequence ID" value="CAF4309423.1"/>
    <property type="molecule type" value="Genomic_DNA"/>
</dbReference>
<proteinExistence type="predicted"/>
<dbReference type="SUPFAM" id="SSF57997">
    <property type="entry name" value="Tropomyosin"/>
    <property type="match status" value="1"/>
</dbReference>
<protein>
    <submittedName>
        <fullName evidence="2">Uncharacterized protein</fullName>
    </submittedName>
</protein>
<feature type="coiled-coil region" evidence="1">
    <location>
        <begin position="20"/>
        <end position="110"/>
    </location>
</feature>
<organism evidence="2 3">
    <name type="scientific">Adineta steineri</name>
    <dbReference type="NCBI Taxonomy" id="433720"/>
    <lineage>
        <taxon>Eukaryota</taxon>
        <taxon>Metazoa</taxon>
        <taxon>Spiralia</taxon>
        <taxon>Gnathifera</taxon>
        <taxon>Rotifera</taxon>
        <taxon>Eurotatoria</taxon>
        <taxon>Bdelloidea</taxon>
        <taxon>Adinetida</taxon>
        <taxon>Adinetidae</taxon>
        <taxon>Adineta</taxon>
    </lineage>
</organism>
<evidence type="ECO:0000313" key="2">
    <source>
        <dbReference type="EMBL" id="CAF4309423.1"/>
    </source>
</evidence>
<dbReference type="AlphaFoldDB" id="A0A820IFF3"/>
<reference evidence="2" key="1">
    <citation type="submission" date="2021-02" db="EMBL/GenBank/DDBJ databases">
        <authorList>
            <person name="Nowell W R."/>
        </authorList>
    </citation>
    <scope>NUCLEOTIDE SEQUENCE</scope>
</reference>
<dbReference type="Proteomes" id="UP000663868">
    <property type="component" value="Unassembled WGS sequence"/>
</dbReference>
<name>A0A820IFF3_9BILA</name>